<organism evidence="2">
    <name type="scientific">Zea mays</name>
    <name type="common">Maize</name>
    <dbReference type="NCBI Taxonomy" id="4577"/>
    <lineage>
        <taxon>Eukaryota</taxon>
        <taxon>Viridiplantae</taxon>
        <taxon>Streptophyta</taxon>
        <taxon>Embryophyta</taxon>
        <taxon>Tracheophyta</taxon>
        <taxon>Spermatophyta</taxon>
        <taxon>Magnoliopsida</taxon>
        <taxon>Liliopsida</taxon>
        <taxon>Poales</taxon>
        <taxon>Poaceae</taxon>
        <taxon>PACMAD clade</taxon>
        <taxon>Panicoideae</taxon>
        <taxon>Andropogonodae</taxon>
        <taxon>Andropogoneae</taxon>
        <taxon>Tripsacinae</taxon>
        <taxon>Zea</taxon>
    </lineage>
</organism>
<feature type="compositionally biased region" description="Basic and acidic residues" evidence="1">
    <location>
        <begin position="44"/>
        <end position="58"/>
    </location>
</feature>
<sequence length="98" mass="10948">MFRGIQFQCVLQYLGPPVLGLRSAPRTSTAAPPISSTASGARRCPGDRPSRKSSAEKRKVSRLFQSTSMHPKPVPQKDRKELQPEPARVSIQRLFEIF</sequence>
<protein>
    <submittedName>
        <fullName evidence="2">2-oxoglutarate dehydrogenase E1 component</fullName>
    </submittedName>
</protein>
<name>A0A1D6PBQ4_MAIZE</name>
<accession>A0A1D6PBQ4</accession>
<evidence type="ECO:0000256" key="1">
    <source>
        <dbReference type="SAM" id="MobiDB-lite"/>
    </source>
</evidence>
<dbReference type="ExpressionAtlas" id="A0A1D6PBQ4">
    <property type="expression patterns" value="baseline and differential"/>
</dbReference>
<proteinExistence type="predicted"/>
<gene>
    <name evidence="2" type="ORF">ZEAMMB73_Zm00001d047592</name>
</gene>
<feature type="region of interest" description="Disordered" evidence="1">
    <location>
        <begin position="22"/>
        <end position="87"/>
    </location>
</feature>
<dbReference type="EMBL" id="CM000785">
    <property type="protein sequence ID" value="AQL07063.1"/>
    <property type="molecule type" value="Genomic_DNA"/>
</dbReference>
<evidence type="ECO:0000313" key="2">
    <source>
        <dbReference type="EMBL" id="AQL07063.1"/>
    </source>
</evidence>
<dbReference type="AlphaFoldDB" id="A0A1D6PBQ4"/>
<feature type="compositionally biased region" description="Low complexity" evidence="1">
    <location>
        <begin position="23"/>
        <end position="41"/>
    </location>
</feature>
<reference evidence="2" key="1">
    <citation type="submission" date="2015-12" db="EMBL/GenBank/DDBJ databases">
        <title>Update maize B73 reference genome by single molecule sequencing technologies.</title>
        <authorList>
            <consortium name="Maize Genome Sequencing Project"/>
            <person name="Ware D."/>
        </authorList>
    </citation>
    <scope>NUCLEOTIDE SEQUENCE</scope>
    <source>
        <tissue evidence="2">Seedling</tissue>
    </source>
</reference>